<sequence>MEQHAIPRQITNFEFKLIGFLTIKQFIYLLVSIPTGILIFYVFPIPILNILLGIIIGSIGVAFAFIPINDRPMEVWVRNMIKRLSSPTQYFFKKQNPAIYFLKNLVFTNDPHRVMSHIDSQQKLSKYLNNKTPVNNQNRKQEISNLFTDSFSSLLGKKNKPQQLANPPLVASHQPLATNIKAPFLTGLIKNYKQTALTGIMIYIKKDLSGDPIRILKTNSHGIFATYNLLPPSEYLFEIKDPKGNFFFDTMKVRVENVNEKPIEIVSKEMM</sequence>
<comment type="caution">
    <text evidence="2">The sequence shown here is derived from an EMBL/GenBank/DDBJ whole genome shotgun (WGS) entry which is preliminary data.</text>
</comment>
<feature type="transmembrane region" description="Helical" evidence="1">
    <location>
        <begin position="50"/>
        <end position="68"/>
    </location>
</feature>
<keyword evidence="1" id="KW-1133">Transmembrane helix</keyword>
<organism evidence="2 3">
    <name type="scientific">Candidatus Roizmanbacteria bacterium CG_4_10_14_0_2_um_filter_33_96</name>
    <dbReference type="NCBI Taxonomy" id="1974821"/>
    <lineage>
        <taxon>Bacteria</taxon>
        <taxon>Candidatus Roizmaniibacteriota</taxon>
    </lineage>
</organism>
<keyword evidence="1" id="KW-0472">Membrane</keyword>
<proteinExistence type="predicted"/>
<evidence type="ECO:0000313" key="3">
    <source>
        <dbReference type="Proteomes" id="UP000229506"/>
    </source>
</evidence>
<name>A0A2M7UAR4_9BACT</name>
<accession>A0A2M7UAR4</accession>
<keyword evidence="1" id="KW-0812">Transmembrane</keyword>
<evidence type="ECO:0000256" key="1">
    <source>
        <dbReference type="SAM" id="Phobius"/>
    </source>
</evidence>
<protein>
    <recommendedName>
        <fullName evidence="4">PrgI family protein</fullName>
    </recommendedName>
</protein>
<dbReference type="Pfam" id="PF12666">
    <property type="entry name" value="PrgI"/>
    <property type="match status" value="1"/>
</dbReference>
<dbReference type="AlphaFoldDB" id="A0A2M7UAR4"/>
<evidence type="ECO:0000313" key="2">
    <source>
        <dbReference type="EMBL" id="PIZ68330.1"/>
    </source>
</evidence>
<feature type="transmembrane region" description="Helical" evidence="1">
    <location>
        <begin position="26"/>
        <end position="44"/>
    </location>
</feature>
<dbReference type="InterPro" id="IPR024414">
    <property type="entry name" value="Uncharacterised_PrgI"/>
</dbReference>
<dbReference type="Proteomes" id="UP000229506">
    <property type="component" value="Unassembled WGS sequence"/>
</dbReference>
<gene>
    <name evidence="2" type="ORF">COY12_00320</name>
</gene>
<evidence type="ECO:0008006" key="4">
    <source>
        <dbReference type="Google" id="ProtNLM"/>
    </source>
</evidence>
<reference evidence="3" key="1">
    <citation type="submission" date="2017-09" db="EMBL/GenBank/DDBJ databases">
        <title>Depth-based differentiation of microbial function through sediment-hosted aquifers and enrichment of novel symbionts in the deep terrestrial subsurface.</title>
        <authorList>
            <person name="Probst A.J."/>
            <person name="Ladd B."/>
            <person name="Jarett J.K."/>
            <person name="Geller-Mcgrath D.E."/>
            <person name="Sieber C.M.K."/>
            <person name="Emerson J.B."/>
            <person name="Anantharaman K."/>
            <person name="Thomas B.C."/>
            <person name="Malmstrom R."/>
            <person name="Stieglmeier M."/>
            <person name="Klingl A."/>
            <person name="Woyke T."/>
            <person name="Ryan C.M."/>
            <person name="Banfield J.F."/>
        </authorList>
    </citation>
    <scope>NUCLEOTIDE SEQUENCE [LARGE SCALE GENOMIC DNA]</scope>
</reference>
<dbReference type="EMBL" id="PFOF01000012">
    <property type="protein sequence ID" value="PIZ68330.1"/>
    <property type="molecule type" value="Genomic_DNA"/>
</dbReference>